<dbReference type="EMBL" id="QGNW01000519">
    <property type="protein sequence ID" value="RVW68791.1"/>
    <property type="molecule type" value="Genomic_DNA"/>
</dbReference>
<dbReference type="Proteomes" id="UP000288805">
    <property type="component" value="Unassembled WGS sequence"/>
</dbReference>
<sequence>MRAFWRKIPGIPSLSLLPFVAFGGDVSSSSPFSGVEGALIEEGGQKGVGDSVLLEEGRDERVEKEGEDEESWKVQLSSKVLSVFGNASEGFESEILKLLNRIRERRDRSERVSGKKRKRQRLSRFDRELKKLEWSGAVNGGDGGGGGGFTWSGCINNRLKSRIDRFLVSEDWEAHFQGAIQVVLARPVSDNSPILLDGEG</sequence>
<evidence type="ECO:0000256" key="1">
    <source>
        <dbReference type="SAM" id="MobiDB-lite"/>
    </source>
</evidence>
<organism evidence="3 4">
    <name type="scientific">Vitis vinifera</name>
    <name type="common">Grape</name>
    <dbReference type="NCBI Taxonomy" id="29760"/>
    <lineage>
        <taxon>Eukaryota</taxon>
        <taxon>Viridiplantae</taxon>
        <taxon>Streptophyta</taxon>
        <taxon>Embryophyta</taxon>
        <taxon>Tracheophyta</taxon>
        <taxon>Spermatophyta</taxon>
        <taxon>Magnoliopsida</taxon>
        <taxon>eudicotyledons</taxon>
        <taxon>Gunneridae</taxon>
        <taxon>Pentapetalae</taxon>
        <taxon>rosids</taxon>
        <taxon>Vitales</taxon>
        <taxon>Vitaceae</taxon>
        <taxon>Viteae</taxon>
        <taxon>Vitis</taxon>
    </lineage>
</organism>
<dbReference type="InterPro" id="IPR036691">
    <property type="entry name" value="Endo/exonu/phosph_ase_sf"/>
</dbReference>
<protein>
    <submittedName>
        <fullName evidence="3">Uncharacterized protein</fullName>
    </submittedName>
</protein>
<evidence type="ECO:0000256" key="2">
    <source>
        <dbReference type="SAM" id="SignalP"/>
    </source>
</evidence>
<evidence type="ECO:0000313" key="3">
    <source>
        <dbReference type="EMBL" id="RVW68791.1"/>
    </source>
</evidence>
<comment type="caution">
    <text evidence="3">The sequence shown here is derived from an EMBL/GenBank/DDBJ whole genome shotgun (WGS) entry which is preliminary data.</text>
</comment>
<keyword evidence="2" id="KW-0732">Signal</keyword>
<feature type="region of interest" description="Disordered" evidence="1">
    <location>
        <begin position="49"/>
        <end position="69"/>
    </location>
</feature>
<feature type="signal peptide" evidence="2">
    <location>
        <begin position="1"/>
        <end position="23"/>
    </location>
</feature>
<feature type="chain" id="PRO_5019499370" evidence="2">
    <location>
        <begin position="24"/>
        <end position="200"/>
    </location>
</feature>
<gene>
    <name evidence="3" type="ORF">CK203_060971</name>
</gene>
<reference evidence="3 4" key="1">
    <citation type="journal article" date="2018" name="PLoS Genet.">
        <title>Population sequencing reveals clonal diversity and ancestral inbreeding in the grapevine cultivar Chardonnay.</title>
        <authorList>
            <person name="Roach M.J."/>
            <person name="Johnson D.L."/>
            <person name="Bohlmann J."/>
            <person name="van Vuuren H.J."/>
            <person name="Jones S.J."/>
            <person name="Pretorius I.S."/>
            <person name="Schmidt S.A."/>
            <person name="Borneman A.R."/>
        </authorList>
    </citation>
    <scope>NUCLEOTIDE SEQUENCE [LARGE SCALE GENOMIC DNA]</scope>
    <source>
        <strain evidence="4">cv. Chardonnay</strain>
        <tissue evidence="3">Leaf</tissue>
    </source>
</reference>
<dbReference type="Gene3D" id="3.60.10.10">
    <property type="entry name" value="Endonuclease/exonuclease/phosphatase"/>
    <property type="match status" value="1"/>
</dbReference>
<name>A0A438G9F1_VITVI</name>
<proteinExistence type="predicted"/>
<feature type="compositionally biased region" description="Basic and acidic residues" evidence="1">
    <location>
        <begin position="55"/>
        <end position="64"/>
    </location>
</feature>
<evidence type="ECO:0000313" key="4">
    <source>
        <dbReference type="Proteomes" id="UP000288805"/>
    </source>
</evidence>
<dbReference type="AlphaFoldDB" id="A0A438G9F1"/>
<accession>A0A438G9F1</accession>
<dbReference type="SUPFAM" id="SSF56219">
    <property type="entry name" value="DNase I-like"/>
    <property type="match status" value="1"/>
</dbReference>